<evidence type="ECO:0000256" key="3">
    <source>
        <dbReference type="ARBA" id="ARBA00023163"/>
    </source>
</evidence>
<keyword evidence="3" id="KW-0804">Transcription</keyword>
<accession>A0A367WZX0</accession>
<dbReference type="AlphaFoldDB" id="A0A367WZX0"/>
<organism evidence="6 7">
    <name type="scientific">Thalassospira profundimaris</name>
    <dbReference type="NCBI Taxonomy" id="502049"/>
    <lineage>
        <taxon>Bacteria</taxon>
        <taxon>Pseudomonadati</taxon>
        <taxon>Pseudomonadota</taxon>
        <taxon>Alphaproteobacteria</taxon>
        <taxon>Rhodospirillales</taxon>
        <taxon>Thalassospiraceae</taxon>
        <taxon>Thalassospira</taxon>
    </lineage>
</organism>
<dbReference type="InterPro" id="IPR009057">
    <property type="entry name" value="Homeodomain-like_sf"/>
</dbReference>
<proteinExistence type="predicted"/>
<dbReference type="SUPFAM" id="SSF46689">
    <property type="entry name" value="Homeodomain-like"/>
    <property type="match status" value="1"/>
</dbReference>
<evidence type="ECO:0000259" key="5">
    <source>
        <dbReference type="PROSITE" id="PS50977"/>
    </source>
</evidence>
<keyword evidence="2 4" id="KW-0238">DNA-binding</keyword>
<feature type="domain" description="HTH tetR-type" evidence="5">
    <location>
        <begin position="9"/>
        <end position="69"/>
    </location>
</feature>
<evidence type="ECO:0000313" key="6">
    <source>
        <dbReference type="EMBL" id="RCK46061.1"/>
    </source>
</evidence>
<dbReference type="PANTHER" id="PTHR47506">
    <property type="entry name" value="TRANSCRIPTIONAL REGULATORY PROTEIN"/>
    <property type="match status" value="1"/>
</dbReference>
<reference evidence="6 7" key="1">
    <citation type="submission" date="2014-07" db="EMBL/GenBank/DDBJ databases">
        <title>Draft genome sequence of Thalassospira profundimaris PR54-5.</title>
        <authorList>
            <person name="Lai Q."/>
            <person name="Shao Z."/>
        </authorList>
    </citation>
    <scope>NUCLEOTIDE SEQUENCE [LARGE SCALE GENOMIC DNA]</scope>
    <source>
        <strain evidence="6 7">PR54-5</strain>
    </source>
</reference>
<dbReference type="Gene3D" id="1.10.10.60">
    <property type="entry name" value="Homeodomain-like"/>
    <property type="match status" value="1"/>
</dbReference>
<sequence>MAARGRPRNFDRNDALDKALDLFWRHGYDNTSMADLSAAMALRPPSIYAAFGSKEGLFEEVVERYSERVGKDIWGNLDLFKSAREATRHLLVSTIETFSHSENPRGCMIVLAAPQPDAEHSSVARSLCERRKGNVQVLKTIYADAVRRGEIPRGADLDRITNYYVTVQHGLSIQTRDGMDRDALMAVADAAMATWPSLIKTSLASS</sequence>
<keyword evidence="1" id="KW-0805">Transcription regulation</keyword>
<dbReference type="PANTHER" id="PTHR47506:SF1">
    <property type="entry name" value="HTH-TYPE TRANSCRIPTIONAL REGULATOR YJDC"/>
    <property type="match status" value="1"/>
</dbReference>
<gene>
    <name evidence="6" type="ORF">TH30_09505</name>
</gene>
<dbReference type="RefSeq" id="WP_114097809.1">
    <property type="nucleotide sequence ID" value="NZ_JPWI01000005.1"/>
</dbReference>
<dbReference type="PROSITE" id="PS50977">
    <property type="entry name" value="HTH_TETR_2"/>
    <property type="match status" value="1"/>
</dbReference>
<dbReference type="Proteomes" id="UP000252255">
    <property type="component" value="Unassembled WGS sequence"/>
</dbReference>
<dbReference type="InterPro" id="IPR036271">
    <property type="entry name" value="Tet_transcr_reg_TetR-rel_C_sf"/>
</dbReference>
<dbReference type="OrthoDB" id="9795242at2"/>
<dbReference type="Gene3D" id="1.10.357.10">
    <property type="entry name" value="Tetracycline Repressor, domain 2"/>
    <property type="match status" value="1"/>
</dbReference>
<evidence type="ECO:0000256" key="1">
    <source>
        <dbReference type="ARBA" id="ARBA00023015"/>
    </source>
</evidence>
<comment type="caution">
    <text evidence="6">The sequence shown here is derived from an EMBL/GenBank/DDBJ whole genome shotgun (WGS) entry which is preliminary data.</text>
</comment>
<evidence type="ECO:0000313" key="7">
    <source>
        <dbReference type="Proteomes" id="UP000252255"/>
    </source>
</evidence>
<dbReference type="Pfam" id="PF00440">
    <property type="entry name" value="TetR_N"/>
    <property type="match status" value="1"/>
</dbReference>
<dbReference type="EMBL" id="JPWI01000005">
    <property type="protein sequence ID" value="RCK46061.1"/>
    <property type="molecule type" value="Genomic_DNA"/>
</dbReference>
<name>A0A367WZX0_9PROT</name>
<evidence type="ECO:0000256" key="2">
    <source>
        <dbReference type="ARBA" id="ARBA00023125"/>
    </source>
</evidence>
<dbReference type="GO" id="GO:0003677">
    <property type="term" value="F:DNA binding"/>
    <property type="evidence" value="ECO:0007669"/>
    <property type="project" value="UniProtKB-UniRule"/>
</dbReference>
<dbReference type="SUPFAM" id="SSF48498">
    <property type="entry name" value="Tetracyclin repressor-like, C-terminal domain"/>
    <property type="match status" value="1"/>
</dbReference>
<protein>
    <recommendedName>
        <fullName evidence="5">HTH tetR-type domain-containing protein</fullName>
    </recommendedName>
</protein>
<dbReference type="InterPro" id="IPR001647">
    <property type="entry name" value="HTH_TetR"/>
</dbReference>
<evidence type="ECO:0000256" key="4">
    <source>
        <dbReference type="PROSITE-ProRule" id="PRU00335"/>
    </source>
</evidence>
<feature type="DNA-binding region" description="H-T-H motif" evidence="4">
    <location>
        <begin position="32"/>
        <end position="51"/>
    </location>
</feature>